<keyword evidence="1" id="KW-1185">Reference proteome</keyword>
<evidence type="ECO:0000313" key="1">
    <source>
        <dbReference type="Proteomes" id="UP000887564"/>
    </source>
</evidence>
<name>A0A914R7T0_PAREQ</name>
<proteinExistence type="predicted"/>
<dbReference type="AlphaFoldDB" id="A0A914R7T0"/>
<dbReference type="WBParaSite" id="PEQ_0000269901-mRNA-1">
    <property type="protein sequence ID" value="PEQ_0000269901-mRNA-1"/>
    <property type="gene ID" value="PEQ_0000269901"/>
</dbReference>
<protein>
    <submittedName>
        <fullName evidence="2">Dynein heavy chain tail domain-containing protein</fullName>
    </submittedName>
</protein>
<dbReference type="Proteomes" id="UP000887564">
    <property type="component" value="Unplaced"/>
</dbReference>
<accession>A0A914R7T0</accession>
<reference evidence="2" key="1">
    <citation type="submission" date="2022-11" db="UniProtKB">
        <authorList>
            <consortium name="WormBaseParasite"/>
        </authorList>
    </citation>
    <scope>IDENTIFICATION</scope>
</reference>
<evidence type="ECO:0000313" key="2">
    <source>
        <dbReference type="WBParaSite" id="PEQ_0000269901-mRNA-1"/>
    </source>
</evidence>
<organism evidence="1 2">
    <name type="scientific">Parascaris equorum</name>
    <name type="common">Equine roundworm</name>
    <dbReference type="NCBI Taxonomy" id="6256"/>
    <lineage>
        <taxon>Eukaryota</taxon>
        <taxon>Metazoa</taxon>
        <taxon>Ecdysozoa</taxon>
        <taxon>Nematoda</taxon>
        <taxon>Chromadorea</taxon>
        <taxon>Rhabditida</taxon>
        <taxon>Spirurina</taxon>
        <taxon>Ascaridomorpha</taxon>
        <taxon>Ascaridoidea</taxon>
        <taxon>Ascarididae</taxon>
        <taxon>Parascaris</taxon>
    </lineage>
</organism>
<sequence length="166" mass="19470">MGLLSWCREITESIDEQSDPIALQTTGKLMSIEKKYGTLNVNYSDRLVKLLREKLIIDGKKGDTAMATVTWDNPAKLQEFIERLQEAAQRLTVRNRKLRKAHSEICEKVIELMNLDLLKEVNKWKDIMLEIRAKFAEQERYAGSKSNMRAWIVHWDRQIYKVKIFA</sequence>